<dbReference type="EMBL" id="HBHX01006426">
    <property type="protein sequence ID" value="CAE0102879.1"/>
    <property type="molecule type" value="Transcribed_RNA"/>
</dbReference>
<protein>
    <submittedName>
        <fullName evidence="2">Uncharacterized protein</fullName>
    </submittedName>
</protein>
<sequence length="327" mass="36706">MPSLAVLLLGRAVMGIVPPTEALHNLLIQRAVQSCCYTARECRDNPTAQWLGNFLGHKGLEGYHGIDGLRVSWKVYFQELLAAPPEDLVVQSVLMRHRGLSPNNPFLKPTPMEYTHRIVPSSLAERVMGAARLIAREWQHDLLLLEAENAEHWEVHWEMVREKEDRGRGSRQPVFSLDPDHAESPYRGGNYDLLKNLATRNAVREYTSELERSRSCGHTHLFLQRFCVAHPLEDDGDSHRADDFLLALLQTPFAIVGSSIADNGDGVVSAAGYPQLIDPLELAREVMERRLALANSWAAELEDFPDRLLAIQRGHLLRASGTVMDAE</sequence>
<evidence type="ECO:0000313" key="2">
    <source>
        <dbReference type="EMBL" id="CAE0102879.1"/>
    </source>
</evidence>
<evidence type="ECO:0000256" key="1">
    <source>
        <dbReference type="SAM" id="SignalP"/>
    </source>
</evidence>
<keyword evidence="1" id="KW-0732">Signal</keyword>
<accession>A0A7S3ESJ7</accession>
<feature type="chain" id="PRO_5031293020" evidence="1">
    <location>
        <begin position="23"/>
        <end position="327"/>
    </location>
</feature>
<reference evidence="2" key="1">
    <citation type="submission" date="2021-01" db="EMBL/GenBank/DDBJ databases">
        <authorList>
            <person name="Corre E."/>
            <person name="Pelletier E."/>
            <person name="Niang G."/>
            <person name="Scheremetjew M."/>
            <person name="Finn R."/>
            <person name="Kale V."/>
            <person name="Holt S."/>
            <person name="Cochrane G."/>
            <person name="Meng A."/>
            <person name="Brown T."/>
            <person name="Cohen L."/>
        </authorList>
    </citation>
    <scope>NUCLEOTIDE SEQUENCE</scope>
    <source>
        <strain evidence="2">CCMP281</strain>
    </source>
</reference>
<organism evidence="2">
    <name type="scientific">Haptolina ericina</name>
    <dbReference type="NCBI Taxonomy" id="156174"/>
    <lineage>
        <taxon>Eukaryota</taxon>
        <taxon>Haptista</taxon>
        <taxon>Haptophyta</taxon>
        <taxon>Prymnesiophyceae</taxon>
        <taxon>Prymnesiales</taxon>
        <taxon>Prymnesiaceae</taxon>
        <taxon>Haptolina</taxon>
    </lineage>
</organism>
<gene>
    <name evidence="2" type="ORF">HERI1096_LOCUS3537</name>
</gene>
<feature type="signal peptide" evidence="1">
    <location>
        <begin position="1"/>
        <end position="22"/>
    </location>
</feature>
<name>A0A7S3ESJ7_9EUKA</name>
<proteinExistence type="predicted"/>
<dbReference type="AlphaFoldDB" id="A0A7S3ESJ7"/>